<dbReference type="OMA" id="FWVGFRY"/>
<keyword evidence="16" id="KW-1185">Reference proteome</keyword>
<reference evidence="15" key="2">
    <citation type="submission" date="2015-06" db="UniProtKB">
        <authorList>
            <consortium name="EnsemblMetazoa"/>
        </authorList>
    </citation>
    <scope>IDENTIFICATION</scope>
</reference>
<evidence type="ECO:0000256" key="9">
    <source>
        <dbReference type="ARBA" id="ARBA00023043"/>
    </source>
</evidence>
<dbReference type="GO" id="GO:0044218">
    <property type="term" value="C:other organism cell membrane"/>
    <property type="evidence" value="ECO:0007669"/>
    <property type="project" value="UniProtKB-KW"/>
</dbReference>
<feature type="transmembrane region" description="Helical" evidence="13">
    <location>
        <begin position="470"/>
        <end position="494"/>
    </location>
</feature>
<dbReference type="AlphaFoldDB" id="T1KH14"/>
<reference evidence="16" key="1">
    <citation type="submission" date="2011-08" db="EMBL/GenBank/DDBJ databases">
        <authorList>
            <person name="Rombauts S."/>
        </authorList>
    </citation>
    <scope>NUCLEOTIDE SEQUENCE</scope>
    <source>
        <strain evidence="16">London</strain>
    </source>
</reference>
<proteinExistence type="inferred from homology"/>
<feature type="transmembrane region" description="Helical" evidence="13">
    <location>
        <begin position="278"/>
        <end position="295"/>
    </location>
</feature>
<feature type="transmembrane region" description="Helical" evidence="13">
    <location>
        <begin position="252"/>
        <end position="272"/>
    </location>
</feature>
<comment type="similarity">
    <text evidence="13">Belongs to the DHHC palmitoyltransferase family.</text>
</comment>
<feature type="repeat" description="ANK" evidence="12">
    <location>
        <begin position="73"/>
        <end position="105"/>
    </location>
</feature>
<dbReference type="GO" id="GO:0044231">
    <property type="term" value="C:host cell presynaptic membrane"/>
    <property type="evidence" value="ECO:0007669"/>
    <property type="project" value="UniProtKB-KW"/>
</dbReference>
<comment type="subcellular location">
    <subcellularLocation>
        <location evidence="1">Membrane</location>
        <topology evidence="1">Multi-pass membrane protein</topology>
    </subcellularLocation>
    <subcellularLocation>
        <location evidence="2">Target cell membrane</location>
    </subcellularLocation>
</comment>
<feature type="domain" description="Palmitoyltransferase DHHC" evidence="14">
    <location>
        <begin position="382"/>
        <end position="512"/>
    </location>
</feature>
<dbReference type="PROSITE" id="PS50216">
    <property type="entry name" value="DHHC"/>
    <property type="match status" value="1"/>
</dbReference>
<feature type="transmembrane region" description="Helical" evidence="13">
    <location>
        <begin position="427"/>
        <end position="450"/>
    </location>
</feature>
<sequence length="572" mass="66049">MDDTVSPSSMIFEATRYGELDKVKELVEQGFDVNERDNEDVTLLHWAAINNRIEIVKFLIIKGAIIDAIGGETKSTPLHWATSMGHLKMVVLLMKNGADPTIMSAEGYNCLHLAAQFGKTGIVAYLLAKGVDINVPDAYFGRTALMWAAFRTTTQDPVRLLINLGASLNLCDNKENNTALHFAIYSRNTNAVSNLLNAGANVFIQNVHGDTPQEMARRLNVTWLAKRIEESAEEKKLPSKPWYIRLYKDKKISNYALSSVPFLVYFTLGAVLNSELTYFWKSIIWSVMVLVTCKISHHDDVCHFWPISIYLATKFWLYVTIVFWLIFYMPSWLLITCLGFSTLLVYSFYKTWKSNPGIILSNREEKFRTIIELAEKSDFDAAWYCYTCLVRRPLRSKHCTFCNVCVAKFDHHCPWVRNCVGADNHKYFVWYLTSVVAMCSIYIYTSFLFWESNIDPDISGFSYVGEALRTNGWVTLGFFLSVLHFIWVSSLLVCQLYQLCILGMTTNERMKCHRYHYFIKSPQGDPISPFHYGILRNLFEFCDWHCIKSFRTPKYDWKSIYDLDDLKEIKLV</sequence>
<keyword evidence="3" id="KW-0268">Exocytosis</keyword>
<keyword evidence="9 12" id="KW-0040">ANK repeat</keyword>
<evidence type="ECO:0000256" key="6">
    <source>
        <dbReference type="ARBA" id="ARBA00022737"/>
    </source>
</evidence>
<evidence type="ECO:0000256" key="8">
    <source>
        <dbReference type="ARBA" id="ARBA00023028"/>
    </source>
</evidence>
<gene>
    <name evidence="15" type="primary">107364037</name>
</gene>
<evidence type="ECO:0000256" key="7">
    <source>
        <dbReference type="ARBA" id="ARBA00022989"/>
    </source>
</evidence>
<dbReference type="GO" id="GO:0019706">
    <property type="term" value="F:protein-cysteine S-palmitoyltransferase activity"/>
    <property type="evidence" value="ECO:0007669"/>
    <property type="project" value="UniProtKB-EC"/>
</dbReference>
<evidence type="ECO:0000256" key="1">
    <source>
        <dbReference type="ARBA" id="ARBA00004141"/>
    </source>
</evidence>
<dbReference type="InterPro" id="IPR036770">
    <property type="entry name" value="Ankyrin_rpt-contain_sf"/>
</dbReference>
<keyword evidence="8" id="KW-0528">Neurotoxin</keyword>
<protein>
    <recommendedName>
        <fullName evidence="13">Palmitoyltransferase</fullName>
        <ecNumber evidence="13">2.3.1.225</ecNumber>
    </recommendedName>
</protein>
<keyword evidence="5 13" id="KW-0812">Transmembrane</keyword>
<name>T1KH14_TETUR</name>
<dbReference type="EMBL" id="CAEY01000073">
    <property type="status" value="NOT_ANNOTATED_CDS"/>
    <property type="molecule type" value="Genomic_DNA"/>
</dbReference>
<feature type="transmembrane region" description="Helical" evidence="13">
    <location>
        <begin position="332"/>
        <end position="349"/>
    </location>
</feature>
<dbReference type="SMART" id="SM00248">
    <property type="entry name" value="ANK"/>
    <property type="match status" value="6"/>
</dbReference>
<organism evidence="15 16">
    <name type="scientific">Tetranychus urticae</name>
    <name type="common">Two-spotted spider mite</name>
    <dbReference type="NCBI Taxonomy" id="32264"/>
    <lineage>
        <taxon>Eukaryota</taxon>
        <taxon>Metazoa</taxon>
        <taxon>Ecdysozoa</taxon>
        <taxon>Arthropoda</taxon>
        <taxon>Chelicerata</taxon>
        <taxon>Arachnida</taxon>
        <taxon>Acari</taxon>
        <taxon>Acariformes</taxon>
        <taxon>Trombidiformes</taxon>
        <taxon>Prostigmata</taxon>
        <taxon>Eleutherengona</taxon>
        <taxon>Raphignathae</taxon>
        <taxon>Tetranychoidea</taxon>
        <taxon>Tetranychidae</taxon>
        <taxon>Tetranychus</taxon>
    </lineage>
</organism>
<dbReference type="KEGG" id="tut:107364037"/>
<evidence type="ECO:0000256" key="12">
    <source>
        <dbReference type="PROSITE-ProRule" id="PRU00023"/>
    </source>
</evidence>
<dbReference type="Gene3D" id="1.25.40.20">
    <property type="entry name" value="Ankyrin repeat-containing domain"/>
    <property type="match status" value="1"/>
</dbReference>
<comment type="catalytic activity">
    <reaction evidence="13">
        <text>L-cysteinyl-[protein] + hexadecanoyl-CoA = S-hexadecanoyl-L-cysteinyl-[protein] + CoA</text>
        <dbReference type="Rhea" id="RHEA:36683"/>
        <dbReference type="Rhea" id="RHEA-COMP:10131"/>
        <dbReference type="Rhea" id="RHEA-COMP:11032"/>
        <dbReference type="ChEBI" id="CHEBI:29950"/>
        <dbReference type="ChEBI" id="CHEBI:57287"/>
        <dbReference type="ChEBI" id="CHEBI:57379"/>
        <dbReference type="ChEBI" id="CHEBI:74151"/>
        <dbReference type="EC" id="2.3.1.225"/>
    </reaction>
</comment>
<dbReference type="PROSITE" id="PS50297">
    <property type="entry name" value="ANK_REP_REGION"/>
    <property type="match status" value="5"/>
</dbReference>
<dbReference type="HOGENOM" id="CLU_012510_3_1_1"/>
<keyword evidence="8" id="KW-0800">Toxin</keyword>
<feature type="repeat" description="ANK" evidence="12">
    <location>
        <begin position="175"/>
        <end position="207"/>
    </location>
</feature>
<comment type="domain">
    <text evidence="13">The DHHC domain is required for palmitoyltransferase activity.</text>
</comment>
<dbReference type="GO" id="GO:0006887">
    <property type="term" value="P:exocytosis"/>
    <property type="evidence" value="ECO:0007669"/>
    <property type="project" value="UniProtKB-KW"/>
</dbReference>
<dbReference type="eggNOG" id="KOG0509">
    <property type="taxonomic scope" value="Eukaryota"/>
</dbReference>
<feature type="transmembrane region" description="Helical" evidence="13">
    <location>
        <begin position="307"/>
        <end position="326"/>
    </location>
</feature>
<keyword evidence="10 13" id="KW-0472">Membrane</keyword>
<evidence type="ECO:0000313" key="16">
    <source>
        <dbReference type="Proteomes" id="UP000015104"/>
    </source>
</evidence>
<keyword evidence="8" id="KW-0638">Presynaptic neurotoxin</keyword>
<feature type="repeat" description="ANK" evidence="12">
    <location>
        <begin position="39"/>
        <end position="71"/>
    </location>
</feature>
<dbReference type="PROSITE" id="PS50088">
    <property type="entry name" value="ANK_REPEAT"/>
    <property type="match status" value="5"/>
</dbReference>
<evidence type="ECO:0000256" key="3">
    <source>
        <dbReference type="ARBA" id="ARBA00022483"/>
    </source>
</evidence>
<keyword evidence="4" id="KW-1052">Target cell membrane</keyword>
<dbReference type="InterPro" id="IPR002110">
    <property type="entry name" value="Ankyrin_rpt"/>
</dbReference>
<evidence type="ECO:0000256" key="5">
    <source>
        <dbReference type="ARBA" id="ARBA00022692"/>
    </source>
</evidence>
<feature type="repeat" description="ANK" evidence="12">
    <location>
        <begin position="140"/>
        <end position="173"/>
    </location>
</feature>
<dbReference type="PANTHER" id="PTHR24161">
    <property type="entry name" value="ANK_REP_REGION DOMAIN-CONTAINING PROTEIN-RELATED"/>
    <property type="match status" value="1"/>
</dbReference>
<keyword evidence="13" id="KW-0012">Acyltransferase</keyword>
<dbReference type="Pfam" id="PF12796">
    <property type="entry name" value="Ank_2"/>
    <property type="match status" value="2"/>
</dbReference>
<dbReference type="PANTHER" id="PTHR24161:SF85">
    <property type="entry name" value="PALMITOYLTRANSFERASE HIP14"/>
    <property type="match status" value="1"/>
</dbReference>
<dbReference type="SUPFAM" id="SSF48403">
    <property type="entry name" value="Ankyrin repeat"/>
    <property type="match status" value="1"/>
</dbReference>
<evidence type="ECO:0000259" key="14">
    <source>
        <dbReference type="Pfam" id="PF01529"/>
    </source>
</evidence>
<dbReference type="Pfam" id="PF01529">
    <property type="entry name" value="DHHC"/>
    <property type="match status" value="1"/>
</dbReference>
<evidence type="ECO:0000313" key="15">
    <source>
        <dbReference type="EnsemblMetazoa" id="tetur11g02750.1"/>
    </source>
</evidence>
<dbReference type="EnsemblMetazoa" id="tetur11g02750.1">
    <property type="protein sequence ID" value="tetur11g02750.1"/>
    <property type="gene ID" value="tetur11g02750"/>
</dbReference>
<evidence type="ECO:0000256" key="13">
    <source>
        <dbReference type="RuleBase" id="RU079119"/>
    </source>
</evidence>
<dbReference type="OrthoDB" id="6781668at2759"/>
<keyword evidence="6" id="KW-0677">Repeat</keyword>
<dbReference type="Proteomes" id="UP000015104">
    <property type="component" value="Unassembled WGS sequence"/>
</dbReference>
<dbReference type="InterPro" id="IPR001594">
    <property type="entry name" value="Palmitoyltrfase_DHHC"/>
</dbReference>
<keyword evidence="11" id="KW-1053">Target membrane</keyword>
<evidence type="ECO:0000256" key="2">
    <source>
        <dbReference type="ARBA" id="ARBA00004175"/>
    </source>
</evidence>
<dbReference type="EC" id="2.3.1.225" evidence="13"/>
<accession>T1KH14</accession>
<feature type="repeat" description="ANK" evidence="12">
    <location>
        <begin position="106"/>
        <end position="138"/>
    </location>
</feature>
<keyword evidence="13" id="KW-0808">Transferase</keyword>
<evidence type="ECO:0000256" key="4">
    <source>
        <dbReference type="ARBA" id="ARBA00022537"/>
    </source>
</evidence>
<dbReference type="STRING" id="32264.T1KH14"/>
<evidence type="ECO:0000256" key="11">
    <source>
        <dbReference type="ARBA" id="ARBA00023298"/>
    </source>
</evidence>
<keyword evidence="7 13" id="KW-1133">Transmembrane helix</keyword>
<evidence type="ECO:0000256" key="10">
    <source>
        <dbReference type="ARBA" id="ARBA00023136"/>
    </source>
</evidence>
<dbReference type="GO" id="GO:0016020">
    <property type="term" value="C:membrane"/>
    <property type="evidence" value="ECO:0007669"/>
    <property type="project" value="UniProtKB-SubCell"/>
</dbReference>